<feature type="region of interest" description="Disordered" evidence="5">
    <location>
        <begin position="48"/>
        <end position="83"/>
    </location>
</feature>
<dbReference type="GO" id="GO:0006225">
    <property type="term" value="P:UDP biosynthetic process"/>
    <property type="evidence" value="ECO:0007669"/>
    <property type="project" value="TreeGrafter"/>
</dbReference>
<dbReference type="GO" id="GO:0005524">
    <property type="term" value="F:ATP binding"/>
    <property type="evidence" value="ECO:0007669"/>
    <property type="project" value="UniProtKB-KW"/>
</dbReference>
<dbReference type="Proteomes" id="UP001457282">
    <property type="component" value="Unassembled WGS sequence"/>
</dbReference>
<evidence type="ECO:0000256" key="1">
    <source>
        <dbReference type="ARBA" id="ARBA00022679"/>
    </source>
</evidence>
<organism evidence="6 7">
    <name type="scientific">Rubus argutus</name>
    <name type="common">Southern blackberry</name>
    <dbReference type="NCBI Taxonomy" id="59490"/>
    <lineage>
        <taxon>Eukaryota</taxon>
        <taxon>Viridiplantae</taxon>
        <taxon>Streptophyta</taxon>
        <taxon>Embryophyta</taxon>
        <taxon>Tracheophyta</taxon>
        <taxon>Spermatophyta</taxon>
        <taxon>Magnoliopsida</taxon>
        <taxon>eudicotyledons</taxon>
        <taxon>Gunneridae</taxon>
        <taxon>Pentapetalae</taxon>
        <taxon>rosids</taxon>
        <taxon>fabids</taxon>
        <taxon>Rosales</taxon>
        <taxon>Rosaceae</taxon>
        <taxon>Rosoideae</taxon>
        <taxon>Rosoideae incertae sedis</taxon>
        <taxon>Rubus</taxon>
    </lineage>
</organism>
<keyword evidence="3" id="KW-0418">Kinase</keyword>
<accession>A0AAW1YMX7</accession>
<proteinExistence type="predicted"/>
<dbReference type="Gene3D" id="3.40.1160.10">
    <property type="entry name" value="Acetylglutamate kinase-like"/>
    <property type="match status" value="1"/>
</dbReference>
<protein>
    <recommendedName>
        <fullName evidence="8">Uridylate kinase</fullName>
    </recommendedName>
</protein>
<dbReference type="PANTHER" id="PTHR42833">
    <property type="entry name" value="URIDYLATE KINASE"/>
    <property type="match status" value="1"/>
</dbReference>
<gene>
    <name evidence="6" type="ORF">M0R45_005544</name>
</gene>
<name>A0AAW1YMX7_RUBAR</name>
<dbReference type="AlphaFoldDB" id="A0AAW1YMX7"/>
<dbReference type="InterPro" id="IPR036393">
    <property type="entry name" value="AceGlu_kinase-like_sf"/>
</dbReference>
<comment type="caution">
    <text evidence="6">The sequence shown here is derived from an EMBL/GenBank/DDBJ whole genome shotgun (WGS) entry which is preliminary data.</text>
</comment>
<evidence type="ECO:0000256" key="3">
    <source>
        <dbReference type="ARBA" id="ARBA00022777"/>
    </source>
</evidence>
<evidence type="ECO:0000313" key="6">
    <source>
        <dbReference type="EMBL" id="KAK9950038.1"/>
    </source>
</evidence>
<reference evidence="6 7" key="1">
    <citation type="journal article" date="2023" name="G3 (Bethesda)">
        <title>A chromosome-length genome assembly and annotation of blackberry (Rubus argutus, cv. 'Hillquist').</title>
        <authorList>
            <person name="Bruna T."/>
            <person name="Aryal R."/>
            <person name="Dudchenko O."/>
            <person name="Sargent D.J."/>
            <person name="Mead D."/>
            <person name="Buti M."/>
            <person name="Cavallini A."/>
            <person name="Hytonen T."/>
            <person name="Andres J."/>
            <person name="Pham M."/>
            <person name="Weisz D."/>
            <person name="Mascagni F."/>
            <person name="Usai G."/>
            <person name="Natali L."/>
            <person name="Bassil N."/>
            <person name="Fernandez G.E."/>
            <person name="Lomsadze A."/>
            <person name="Armour M."/>
            <person name="Olukolu B."/>
            <person name="Poorten T."/>
            <person name="Britton C."/>
            <person name="Davik J."/>
            <person name="Ashrafi H."/>
            <person name="Aiden E.L."/>
            <person name="Borodovsky M."/>
            <person name="Worthington M."/>
        </authorList>
    </citation>
    <scope>NUCLEOTIDE SEQUENCE [LARGE SCALE GENOMIC DNA]</scope>
    <source>
        <strain evidence="6">PI 553951</strain>
    </source>
</reference>
<evidence type="ECO:0000256" key="5">
    <source>
        <dbReference type="SAM" id="MobiDB-lite"/>
    </source>
</evidence>
<evidence type="ECO:0000256" key="2">
    <source>
        <dbReference type="ARBA" id="ARBA00022741"/>
    </source>
</evidence>
<dbReference type="SUPFAM" id="SSF53633">
    <property type="entry name" value="Carbamate kinase-like"/>
    <property type="match status" value="1"/>
</dbReference>
<evidence type="ECO:0008006" key="8">
    <source>
        <dbReference type="Google" id="ProtNLM"/>
    </source>
</evidence>
<feature type="compositionally biased region" description="Polar residues" evidence="5">
    <location>
        <begin position="64"/>
        <end position="75"/>
    </location>
</feature>
<evidence type="ECO:0000313" key="7">
    <source>
        <dbReference type="Proteomes" id="UP001457282"/>
    </source>
</evidence>
<dbReference type="GO" id="GO:0033862">
    <property type="term" value="F:UMP kinase activity"/>
    <property type="evidence" value="ECO:0007669"/>
    <property type="project" value="TreeGrafter"/>
</dbReference>
<dbReference type="EMBL" id="JBEDUW010000001">
    <property type="protein sequence ID" value="KAK9950038.1"/>
    <property type="molecule type" value="Genomic_DNA"/>
</dbReference>
<dbReference type="PANTHER" id="PTHR42833:SF4">
    <property type="entry name" value="URIDYLATE KINASE PUMPKIN, CHLOROPLASTIC"/>
    <property type="match status" value="1"/>
</dbReference>
<keyword evidence="7" id="KW-1185">Reference proteome</keyword>
<keyword evidence="2" id="KW-0547">Nucleotide-binding</keyword>
<keyword evidence="1" id="KW-0808">Transferase</keyword>
<evidence type="ECO:0000256" key="4">
    <source>
        <dbReference type="ARBA" id="ARBA00022840"/>
    </source>
</evidence>
<sequence>MAISPSFVPVLSLNAISSSPSFPFPPLSSLKHQCQGLVVRNQRSRGPLVVRCSSSEKDSSSDSVNGRHTQMSSMTPFGLAGDHTQNIDPKVTMEIAREVASVTRLGIEVAIVVGGGNIFRGASWAGSSGLDRSSADYIG</sequence>
<keyword evidence="4" id="KW-0067">ATP-binding</keyword>